<dbReference type="Gene3D" id="2.60.40.10">
    <property type="entry name" value="Immunoglobulins"/>
    <property type="match status" value="2"/>
</dbReference>
<evidence type="ECO:0000256" key="2">
    <source>
        <dbReference type="ARBA" id="ARBA00022670"/>
    </source>
</evidence>
<dbReference type="Pfam" id="PF17957">
    <property type="entry name" value="Big_7"/>
    <property type="match status" value="2"/>
</dbReference>
<dbReference type="InterPro" id="IPR054399">
    <property type="entry name" value="Fervidolysin-like_N_prodom"/>
</dbReference>
<dbReference type="EMBL" id="QPGA01000001">
    <property type="protein sequence ID" value="RDE52324.1"/>
    <property type="molecule type" value="Genomic_DNA"/>
</dbReference>
<name>A0A369XQQ5_9PROT</name>
<dbReference type="Proteomes" id="UP000253831">
    <property type="component" value="Unassembled WGS sequence"/>
</dbReference>
<evidence type="ECO:0000256" key="1">
    <source>
        <dbReference type="ARBA" id="ARBA00011073"/>
    </source>
</evidence>
<dbReference type="PROSITE" id="PS00136">
    <property type="entry name" value="SUBTILASE_ASP"/>
    <property type="match status" value="1"/>
</dbReference>
<feature type="active site" description="Charge relay system" evidence="5">
    <location>
        <position position="172"/>
    </location>
</feature>
<dbReference type="AlphaFoldDB" id="A0A369XQQ5"/>
<dbReference type="GO" id="GO:0004252">
    <property type="term" value="F:serine-type endopeptidase activity"/>
    <property type="evidence" value="ECO:0007669"/>
    <property type="project" value="UniProtKB-UniRule"/>
</dbReference>
<dbReference type="InterPro" id="IPR022398">
    <property type="entry name" value="Peptidase_S8_His-AS"/>
</dbReference>
<dbReference type="InterPro" id="IPR000209">
    <property type="entry name" value="Peptidase_S8/S53_dom"/>
</dbReference>
<dbReference type="PIRSF" id="PIRSF037901">
    <property type="entry name" value="Subtilisin_rel_Nmul_A1891"/>
    <property type="match status" value="1"/>
</dbReference>
<feature type="active site" description="Charge relay system" evidence="5">
    <location>
        <position position="357"/>
    </location>
</feature>
<gene>
    <name evidence="9" type="ORF">DVS81_00710</name>
</gene>
<dbReference type="InterPro" id="IPR013783">
    <property type="entry name" value="Ig-like_fold"/>
</dbReference>
<dbReference type="SUPFAM" id="SSF52743">
    <property type="entry name" value="Subtilisin-like"/>
    <property type="match status" value="1"/>
</dbReference>
<keyword evidence="2 5" id="KW-0645">Protease</keyword>
<feature type="domain" description="Peptidase S8/S53" evidence="7">
    <location>
        <begin position="163"/>
        <end position="405"/>
    </location>
</feature>
<dbReference type="InterPro" id="IPR023827">
    <property type="entry name" value="Peptidase_S8_Asp-AS"/>
</dbReference>
<dbReference type="Pfam" id="PF00082">
    <property type="entry name" value="Peptidase_S8"/>
    <property type="match status" value="1"/>
</dbReference>
<comment type="caution">
    <text evidence="9">The sequence shown here is derived from an EMBL/GenBank/DDBJ whole genome shotgun (WGS) entry which is preliminary data.</text>
</comment>
<proteinExistence type="inferred from homology"/>
<sequence>MLSRQAFPFYASDCTTASAGLPCAGPVRLLLGYGILALVLGVASPPALAAPPLAKAQEIAYVPGRLLIQQRAGLSDAEVDKALKPHGGKRVGKIQGINVHVVQLPPQANARAVAALLAKNKHFKFVEQDQVVAPAGTTNDPSLPSQWHLTKIGVQAAWDTSTGSEVIIAILDTGVDASHPDLAAQLIPGWNVYDNNSDTSDVHGHGTAVAGTAAAAGNNAIGVASVAYRSKLMPVRIADPSAYAYFSSMASGLIWAADHGARVANISYENVANSSTVESAAQYLKSKGGLTVVCAGNSGALQTVGSSANLVVVSATDSSDAKTSWSNYGGYVDIAAPGLGVLTTSRGGGYGQWSGTSFSSPLVAGTAALMMAANPALASDQVQSLLYSTSVDLGAVGKDDYYGAGRVDAARATLAAATTAASDMQAPTVAIAAPIGGKVVGLVAVDVAASDNVGVTRVDLVVNGSNYATDTIAPYGFSWDSSAVADGPATLIAYAYDAAGNYTGSQPVSVTVANIVAAADTASPTVAFTSPANGASVSKVVTISGAASDNLGPEGITQSLYIDGKLSATANGNSLSTRWNTKKVSAGNHVLMLSARDAAGNSSSTSISVSIK</sequence>
<reference evidence="9 10" key="1">
    <citation type="submission" date="2018-05" db="EMBL/GenBank/DDBJ databases">
        <title>Integrated omic analyses show evidence that a Ca. Accumulibacter phosphatis strain performs denitrification under micro-aerobic conditions.</title>
        <authorList>
            <person name="Camejo P.Y."/>
            <person name="Katherine M.D."/>
            <person name="Daniel N.R."/>
        </authorList>
    </citation>
    <scope>NUCLEOTIDE SEQUENCE [LARGE SCALE GENOMIC DNA]</scope>
    <source>
        <strain evidence="9">UW-LDO-IC</strain>
    </source>
</reference>
<dbReference type="PANTHER" id="PTHR43806:SF11">
    <property type="entry name" value="CEREVISIN-RELATED"/>
    <property type="match status" value="1"/>
</dbReference>
<dbReference type="InterPro" id="IPR015500">
    <property type="entry name" value="Peptidase_S8_subtilisin-rel"/>
</dbReference>
<dbReference type="PRINTS" id="PR00723">
    <property type="entry name" value="SUBTILISIN"/>
</dbReference>
<dbReference type="Pfam" id="PF22148">
    <property type="entry name" value="Fervidolysin_NPro-like"/>
    <property type="match status" value="1"/>
</dbReference>
<evidence type="ECO:0000313" key="10">
    <source>
        <dbReference type="Proteomes" id="UP000253831"/>
    </source>
</evidence>
<evidence type="ECO:0000256" key="4">
    <source>
        <dbReference type="ARBA" id="ARBA00022825"/>
    </source>
</evidence>
<feature type="domain" description="Fervidolysin-like N-terminal prodomain" evidence="8">
    <location>
        <begin position="53"/>
        <end position="127"/>
    </location>
</feature>
<evidence type="ECO:0000256" key="5">
    <source>
        <dbReference type="PROSITE-ProRule" id="PRU01240"/>
    </source>
</evidence>
<dbReference type="InterPro" id="IPR017315">
    <property type="entry name" value="Pep_S8A_subtilisin_pbac-2"/>
</dbReference>
<comment type="similarity">
    <text evidence="1 5 6">Belongs to the peptidase S8 family.</text>
</comment>
<dbReference type="GO" id="GO:0006508">
    <property type="term" value="P:proteolysis"/>
    <property type="evidence" value="ECO:0007669"/>
    <property type="project" value="UniProtKB-KW"/>
</dbReference>
<dbReference type="Gene3D" id="3.40.50.200">
    <property type="entry name" value="Peptidase S8/S53 domain"/>
    <property type="match status" value="1"/>
</dbReference>
<dbReference type="PANTHER" id="PTHR43806">
    <property type="entry name" value="PEPTIDASE S8"/>
    <property type="match status" value="1"/>
</dbReference>
<keyword evidence="3 5" id="KW-0378">Hydrolase</keyword>
<evidence type="ECO:0000313" key="9">
    <source>
        <dbReference type="EMBL" id="RDE52324.1"/>
    </source>
</evidence>
<evidence type="ECO:0000259" key="7">
    <source>
        <dbReference type="Pfam" id="PF00082"/>
    </source>
</evidence>
<dbReference type="InterPro" id="IPR023828">
    <property type="entry name" value="Peptidase_S8_Ser-AS"/>
</dbReference>
<keyword evidence="4 5" id="KW-0720">Serine protease</keyword>
<dbReference type="InterPro" id="IPR050131">
    <property type="entry name" value="Peptidase_S8_subtilisin-like"/>
</dbReference>
<dbReference type="PROSITE" id="PS51892">
    <property type="entry name" value="SUBTILASE"/>
    <property type="match status" value="1"/>
</dbReference>
<accession>A0A369XQQ5</accession>
<dbReference type="PROSITE" id="PS00137">
    <property type="entry name" value="SUBTILASE_HIS"/>
    <property type="match status" value="1"/>
</dbReference>
<feature type="active site" description="Charge relay system" evidence="5">
    <location>
        <position position="205"/>
    </location>
</feature>
<evidence type="ECO:0000256" key="3">
    <source>
        <dbReference type="ARBA" id="ARBA00022801"/>
    </source>
</evidence>
<evidence type="ECO:0000259" key="8">
    <source>
        <dbReference type="Pfam" id="PF22148"/>
    </source>
</evidence>
<protein>
    <submittedName>
        <fullName evidence="9">Peptidase S8</fullName>
    </submittedName>
</protein>
<organism evidence="9 10">
    <name type="scientific">Candidatus Accumulibacter meliphilus</name>
    <dbReference type="NCBI Taxonomy" id="2211374"/>
    <lineage>
        <taxon>Bacteria</taxon>
        <taxon>Pseudomonadati</taxon>
        <taxon>Pseudomonadota</taxon>
        <taxon>Betaproteobacteria</taxon>
        <taxon>Candidatus Accumulibacter</taxon>
    </lineage>
</organism>
<dbReference type="InterPro" id="IPR036852">
    <property type="entry name" value="Peptidase_S8/S53_dom_sf"/>
</dbReference>
<dbReference type="PROSITE" id="PS00138">
    <property type="entry name" value="SUBTILASE_SER"/>
    <property type="match status" value="1"/>
</dbReference>
<evidence type="ECO:0000256" key="6">
    <source>
        <dbReference type="RuleBase" id="RU003355"/>
    </source>
</evidence>